<dbReference type="Gene3D" id="1.25.40.10">
    <property type="entry name" value="Tetratricopeptide repeat domain"/>
    <property type="match status" value="1"/>
</dbReference>
<comment type="caution">
    <text evidence="1">The sequence shown here is derived from an EMBL/GenBank/DDBJ whole genome shotgun (WGS) entry which is preliminary data.</text>
</comment>
<evidence type="ECO:0000313" key="1">
    <source>
        <dbReference type="EMBL" id="TDR40089.1"/>
    </source>
</evidence>
<proteinExistence type="predicted"/>
<keyword evidence="2" id="KW-1185">Reference proteome</keyword>
<dbReference type="InterPro" id="IPR011990">
    <property type="entry name" value="TPR-like_helical_dom_sf"/>
</dbReference>
<reference evidence="1 2" key="1">
    <citation type="submission" date="2019-03" db="EMBL/GenBank/DDBJ databases">
        <title>Genomic Encyclopedia of Type Strains, Phase IV (KMG-IV): sequencing the most valuable type-strain genomes for metagenomic binning, comparative biology and taxonomic classification.</title>
        <authorList>
            <person name="Goeker M."/>
        </authorList>
    </citation>
    <scope>NUCLEOTIDE SEQUENCE [LARGE SCALE GENOMIC DNA]</scope>
    <source>
        <strain evidence="1 2">DSM 21667</strain>
    </source>
</reference>
<accession>A0A4R6YQB6</accession>
<evidence type="ECO:0008006" key="3">
    <source>
        <dbReference type="Google" id="ProtNLM"/>
    </source>
</evidence>
<name>A0A4R6YQB6_9GAMM</name>
<protein>
    <recommendedName>
        <fullName evidence="3">Sel1 repeat-containing protein</fullName>
    </recommendedName>
</protein>
<dbReference type="EMBL" id="SNZH01000014">
    <property type="protein sequence ID" value="TDR40089.1"/>
    <property type="molecule type" value="Genomic_DNA"/>
</dbReference>
<dbReference type="AlphaFoldDB" id="A0A4R6YQB6"/>
<dbReference type="RefSeq" id="WP_133820576.1">
    <property type="nucleotide sequence ID" value="NZ_SNZH01000014.1"/>
</dbReference>
<sequence>MVFSSHRLRRYGIAVLLSGAVLLLYLAWPRLQPASNDKAGRTGSTADVAGANADTADATAVRATMPSVRAGAPALFEQVLAEFAANELSAAPLGARHFDALLQAAKNGDTCAARLLHAGLSRCRLRPSQEEYARLRDSIPEQGKSLMNRRAMDELMRDCGGYSDRQLASDWEVVRVGAEFGDNELRVAYALLDPGSERSLEARLQNRRGEQRQRALGFLQQAAAQGYADAYLALGDAYARGLGTAADPLRAAAYKLAWLQQLQANGATATEIVSFRASVEREFAQQSDNERFQASAFAQAILRGERQ</sequence>
<gene>
    <name evidence="1" type="ORF">DFR29_114141</name>
</gene>
<evidence type="ECO:0000313" key="2">
    <source>
        <dbReference type="Proteomes" id="UP000295293"/>
    </source>
</evidence>
<organism evidence="1 2">
    <name type="scientific">Tahibacter aquaticus</name>
    <dbReference type="NCBI Taxonomy" id="520092"/>
    <lineage>
        <taxon>Bacteria</taxon>
        <taxon>Pseudomonadati</taxon>
        <taxon>Pseudomonadota</taxon>
        <taxon>Gammaproteobacteria</taxon>
        <taxon>Lysobacterales</taxon>
        <taxon>Rhodanobacteraceae</taxon>
        <taxon>Tahibacter</taxon>
    </lineage>
</organism>
<dbReference type="SUPFAM" id="SSF81901">
    <property type="entry name" value="HCP-like"/>
    <property type="match status" value="1"/>
</dbReference>
<dbReference type="Proteomes" id="UP000295293">
    <property type="component" value="Unassembled WGS sequence"/>
</dbReference>